<evidence type="ECO:0000313" key="2">
    <source>
        <dbReference type="EMBL" id="MCI74493.1"/>
    </source>
</evidence>
<dbReference type="AlphaFoldDB" id="A0A392ULI8"/>
<organism evidence="2 3">
    <name type="scientific">Trifolium medium</name>
    <dbReference type="NCBI Taxonomy" id="97028"/>
    <lineage>
        <taxon>Eukaryota</taxon>
        <taxon>Viridiplantae</taxon>
        <taxon>Streptophyta</taxon>
        <taxon>Embryophyta</taxon>
        <taxon>Tracheophyta</taxon>
        <taxon>Spermatophyta</taxon>
        <taxon>Magnoliopsida</taxon>
        <taxon>eudicotyledons</taxon>
        <taxon>Gunneridae</taxon>
        <taxon>Pentapetalae</taxon>
        <taxon>rosids</taxon>
        <taxon>fabids</taxon>
        <taxon>Fabales</taxon>
        <taxon>Fabaceae</taxon>
        <taxon>Papilionoideae</taxon>
        <taxon>50 kb inversion clade</taxon>
        <taxon>NPAAA clade</taxon>
        <taxon>Hologalegina</taxon>
        <taxon>IRL clade</taxon>
        <taxon>Trifolieae</taxon>
        <taxon>Trifolium</taxon>
    </lineage>
</organism>
<accession>A0A392ULI8</accession>
<comment type="caution">
    <text evidence="2">The sequence shown here is derived from an EMBL/GenBank/DDBJ whole genome shotgun (WGS) entry which is preliminary data.</text>
</comment>
<protein>
    <submittedName>
        <fullName evidence="2">Uncharacterized protein</fullName>
    </submittedName>
</protein>
<evidence type="ECO:0000313" key="3">
    <source>
        <dbReference type="Proteomes" id="UP000265520"/>
    </source>
</evidence>
<feature type="non-terminal residue" evidence="2">
    <location>
        <position position="1"/>
    </location>
</feature>
<keyword evidence="3" id="KW-1185">Reference proteome</keyword>
<dbReference type="Proteomes" id="UP000265520">
    <property type="component" value="Unassembled WGS sequence"/>
</dbReference>
<feature type="compositionally biased region" description="Basic and acidic residues" evidence="1">
    <location>
        <begin position="24"/>
        <end position="35"/>
    </location>
</feature>
<feature type="region of interest" description="Disordered" evidence="1">
    <location>
        <begin position="1"/>
        <end position="35"/>
    </location>
</feature>
<dbReference type="EMBL" id="LXQA010861981">
    <property type="protein sequence ID" value="MCI74493.1"/>
    <property type="molecule type" value="Genomic_DNA"/>
</dbReference>
<proteinExistence type="predicted"/>
<evidence type="ECO:0000256" key="1">
    <source>
        <dbReference type="SAM" id="MobiDB-lite"/>
    </source>
</evidence>
<reference evidence="2 3" key="1">
    <citation type="journal article" date="2018" name="Front. Plant Sci.">
        <title>Red Clover (Trifolium pratense) and Zigzag Clover (T. medium) - A Picture of Genomic Similarities and Differences.</title>
        <authorList>
            <person name="Dluhosova J."/>
            <person name="Istvanek J."/>
            <person name="Nedelnik J."/>
            <person name="Repkova J."/>
        </authorList>
    </citation>
    <scope>NUCLEOTIDE SEQUENCE [LARGE SCALE GENOMIC DNA]</scope>
    <source>
        <strain evidence="3">cv. 10/8</strain>
        <tissue evidence="2">Leaf</tissue>
    </source>
</reference>
<sequence>GGLVTEPPSLSISPESNFPGAHPNRSEHGACSDAN</sequence>
<name>A0A392ULI8_9FABA</name>